<keyword evidence="7" id="KW-0808">Transferase</keyword>
<evidence type="ECO:0000256" key="4">
    <source>
        <dbReference type="SAM" id="Coils"/>
    </source>
</evidence>
<dbReference type="SMART" id="SM00388">
    <property type="entry name" value="HisKA"/>
    <property type="match status" value="1"/>
</dbReference>
<dbReference type="RefSeq" id="WP_169525624.1">
    <property type="nucleotide sequence ID" value="NZ_JAAMPU010000094.1"/>
</dbReference>
<dbReference type="InterPro" id="IPR003661">
    <property type="entry name" value="HisK_dim/P_dom"/>
</dbReference>
<dbReference type="PROSITE" id="PS50109">
    <property type="entry name" value="HIS_KIN"/>
    <property type="match status" value="1"/>
</dbReference>
<organism evidence="7 8">
    <name type="scientific">Flavobacterium silvaticum</name>
    <dbReference type="NCBI Taxonomy" id="1852020"/>
    <lineage>
        <taxon>Bacteria</taxon>
        <taxon>Pseudomonadati</taxon>
        <taxon>Bacteroidota</taxon>
        <taxon>Flavobacteriia</taxon>
        <taxon>Flavobacteriales</taxon>
        <taxon>Flavobacteriaceae</taxon>
        <taxon>Flavobacterium</taxon>
    </lineage>
</organism>
<accession>A0A972JHV2</accession>
<dbReference type="EMBL" id="JAAMPU010000094">
    <property type="protein sequence ID" value="NMH26637.1"/>
    <property type="molecule type" value="Genomic_DNA"/>
</dbReference>
<evidence type="ECO:0000313" key="8">
    <source>
        <dbReference type="Proteomes" id="UP000712080"/>
    </source>
</evidence>
<dbReference type="SUPFAM" id="SSF47384">
    <property type="entry name" value="Homodimeric domain of signal transducing histidine kinase"/>
    <property type="match status" value="1"/>
</dbReference>
<evidence type="ECO:0000256" key="2">
    <source>
        <dbReference type="ARBA" id="ARBA00012438"/>
    </source>
</evidence>
<dbReference type="PANTHER" id="PTHR43065:SF42">
    <property type="entry name" value="TWO-COMPONENT SENSOR PPRA"/>
    <property type="match status" value="1"/>
</dbReference>
<feature type="transmembrane region" description="Helical" evidence="5">
    <location>
        <begin position="84"/>
        <end position="108"/>
    </location>
</feature>
<evidence type="ECO:0000256" key="1">
    <source>
        <dbReference type="ARBA" id="ARBA00000085"/>
    </source>
</evidence>
<keyword evidence="5" id="KW-0812">Transmembrane</keyword>
<name>A0A972JHV2_9FLAO</name>
<feature type="domain" description="Histidine kinase" evidence="6">
    <location>
        <begin position="211"/>
        <end position="455"/>
    </location>
</feature>
<feature type="coiled-coil region" evidence="4">
    <location>
        <begin position="133"/>
        <end position="202"/>
    </location>
</feature>
<dbReference type="InterPro" id="IPR036097">
    <property type="entry name" value="HisK_dim/P_sf"/>
</dbReference>
<dbReference type="InterPro" id="IPR004358">
    <property type="entry name" value="Sig_transdc_His_kin-like_C"/>
</dbReference>
<proteinExistence type="predicted"/>
<keyword evidence="5" id="KW-1133">Transmembrane helix</keyword>
<dbReference type="InterPro" id="IPR036890">
    <property type="entry name" value="HATPase_C_sf"/>
</dbReference>
<dbReference type="Gene3D" id="3.30.565.10">
    <property type="entry name" value="Histidine kinase-like ATPase, C-terminal domain"/>
    <property type="match status" value="1"/>
</dbReference>
<dbReference type="SUPFAM" id="SSF55874">
    <property type="entry name" value="ATPase domain of HSP90 chaperone/DNA topoisomerase II/histidine kinase"/>
    <property type="match status" value="1"/>
</dbReference>
<feature type="transmembrane region" description="Helical" evidence="5">
    <location>
        <begin position="55"/>
        <end position="72"/>
    </location>
</feature>
<gene>
    <name evidence="7" type="ORF">G6047_01210</name>
</gene>
<dbReference type="PRINTS" id="PR00344">
    <property type="entry name" value="BCTRLSENSOR"/>
</dbReference>
<evidence type="ECO:0000313" key="7">
    <source>
        <dbReference type="EMBL" id="NMH26637.1"/>
    </source>
</evidence>
<feature type="transmembrane region" description="Helical" evidence="5">
    <location>
        <begin position="31"/>
        <end position="49"/>
    </location>
</feature>
<comment type="caution">
    <text evidence="7">The sequence shown here is derived from an EMBL/GenBank/DDBJ whole genome shotgun (WGS) entry which is preliminary data.</text>
</comment>
<dbReference type="GO" id="GO:0000155">
    <property type="term" value="F:phosphorelay sensor kinase activity"/>
    <property type="evidence" value="ECO:0007669"/>
    <property type="project" value="InterPro"/>
</dbReference>
<keyword evidence="5" id="KW-0472">Membrane</keyword>
<evidence type="ECO:0000259" key="6">
    <source>
        <dbReference type="PROSITE" id="PS50109"/>
    </source>
</evidence>
<protein>
    <recommendedName>
        <fullName evidence="2">histidine kinase</fullName>
        <ecNumber evidence="2">2.7.13.3</ecNumber>
    </recommendedName>
</protein>
<dbReference type="PANTHER" id="PTHR43065">
    <property type="entry name" value="SENSOR HISTIDINE KINASE"/>
    <property type="match status" value="1"/>
</dbReference>
<keyword evidence="7" id="KW-0418">Kinase</keyword>
<dbReference type="SMART" id="SM00387">
    <property type="entry name" value="HATPase_c"/>
    <property type="match status" value="1"/>
</dbReference>
<comment type="catalytic activity">
    <reaction evidence="1">
        <text>ATP + protein L-histidine = ADP + protein N-phospho-L-histidine.</text>
        <dbReference type="EC" id="2.7.13.3"/>
    </reaction>
</comment>
<evidence type="ECO:0000256" key="5">
    <source>
        <dbReference type="SAM" id="Phobius"/>
    </source>
</evidence>
<evidence type="ECO:0000256" key="3">
    <source>
        <dbReference type="ARBA" id="ARBA00022553"/>
    </source>
</evidence>
<feature type="transmembrane region" description="Helical" evidence="5">
    <location>
        <begin position="114"/>
        <end position="134"/>
    </location>
</feature>
<keyword evidence="8" id="KW-1185">Reference proteome</keyword>
<reference evidence="7" key="1">
    <citation type="submission" date="2020-02" db="EMBL/GenBank/DDBJ databases">
        <title>Flavobacterium sp. genome.</title>
        <authorList>
            <person name="Jung H.S."/>
            <person name="Baek J.H."/>
            <person name="Jeon C.O."/>
        </authorList>
    </citation>
    <scope>NUCLEOTIDE SEQUENCE</scope>
    <source>
        <strain evidence="7">SE-s28</strain>
    </source>
</reference>
<keyword evidence="3" id="KW-0597">Phosphoprotein</keyword>
<keyword evidence="4" id="KW-0175">Coiled coil</keyword>
<dbReference type="InterPro" id="IPR005467">
    <property type="entry name" value="His_kinase_dom"/>
</dbReference>
<dbReference type="AlphaFoldDB" id="A0A972JHV2"/>
<dbReference type="CDD" id="cd00082">
    <property type="entry name" value="HisKA"/>
    <property type="match status" value="1"/>
</dbReference>
<dbReference type="Gene3D" id="1.10.287.130">
    <property type="match status" value="1"/>
</dbReference>
<dbReference type="Proteomes" id="UP000712080">
    <property type="component" value="Unassembled WGS sequence"/>
</dbReference>
<sequence>MTLQAILAIILLNSIRKSFKGTAAFQQWNRYLWAGIGFFVLIIAADIFLDEIDYIVEWGAHFLLAVLLYLVFTRKDFAGAKSLFFAFLPLWAVNFIGDVVELAAVEFYSEWENYFGIAGLIAFVWMISVIIFTNRQKKALAKERLKAEEKEKEYLITAKIKAELEVEVMERTAELVRQKEELQNALTELKTTQSQLVQSEKMASLGELTAGIAHEIQNPLNFVNNFSDVSMELLEEMNDERRKTKDERDEELIDEIASDIKQNLEKIAHHGRRADSIVKGMLQHSRKSSGEKELTDINALADEYLRLAYHGLRAKDKSFNSELVVDLDENLPKISVLPQDLGRVFLNLFTNAFYAIQQRKLVKNDDSYRPIVELKTQRIGDFVEIVVKDNGTGIPEAIKDKILQPFFTTKPTGEGTGLGLSLSYDIVVKVHQGSINIDSVEGEYTIFTVRLPIDTINPE</sequence>
<dbReference type="Pfam" id="PF02518">
    <property type="entry name" value="HATPase_c"/>
    <property type="match status" value="1"/>
</dbReference>
<dbReference type="EC" id="2.7.13.3" evidence="2"/>
<dbReference type="Pfam" id="PF00512">
    <property type="entry name" value="HisKA"/>
    <property type="match status" value="1"/>
</dbReference>
<dbReference type="InterPro" id="IPR003594">
    <property type="entry name" value="HATPase_dom"/>
</dbReference>